<dbReference type="Proteomes" id="UP000320176">
    <property type="component" value="Unassembled WGS sequence"/>
</dbReference>
<evidence type="ECO:0000313" key="3">
    <source>
        <dbReference type="Proteomes" id="UP000320176"/>
    </source>
</evidence>
<sequence length="181" mass="20128" precursor="true">MSKYLLVIPALAALLVVSPVATAQEAKQEAKRDSISSKLQGRWEIVGGVNQGRDLSAAELDGTYVTVARNTIITFDRQDKQRYRAVFRLDESMSPIHITMTSVPEHPPSNELKSVDQVDNAIALGILKFDGQRKWTLCYALPGTDRPEKFESPKGSKVMLFMLEKKQGDPVPSLKETDPKE</sequence>
<evidence type="ECO:0000313" key="2">
    <source>
        <dbReference type="EMBL" id="TWU06327.1"/>
    </source>
</evidence>
<organism evidence="2 3">
    <name type="scientific">Stieleria varia</name>
    <dbReference type="NCBI Taxonomy" id="2528005"/>
    <lineage>
        <taxon>Bacteria</taxon>
        <taxon>Pseudomonadati</taxon>
        <taxon>Planctomycetota</taxon>
        <taxon>Planctomycetia</taxon>
        <taxon>Pirellulales</taxon>
        <taxon>Pirellulaceae</taxon>
        <taxon>Stieleria</taxon>
    </lineage>
</organism>
<name>A0A5C6B3J3_9BACT</name>
<dbReference type="AlphaFoldDB" id="A0A5C6B3J3"/>
<feature type="chain" id="PRO_5022827242" description="TIGR03067 domain-containing protein" evidence="1">
    <location>
        <begin position="24"/>
        <end position="181"/>
    </location>
</feature>
<keyword evidence="1" id="KW-0732">Signal</keyword>
<evidence type="ECO:0000256" key="1">
    <source>
        <dbReference type="SAM" id="SignalP"/>
    </source>
</evidence>
<accession>A0A5C6B3J3</accession>
<protein>
    <recommendedName>
        <fullName evidence="4">TIGR03067 domain-containing protein</fullName>
    </recommendedName>
</protein>
<evidence type="ECO:0008006" key="4">
    <source>
        <dbReference type="Google" id="ProtNLM"/>
    </source>
</evidence>
<comment type="caution">
    <text evidence="2">The sequence shown here is derived from an EMBL/GenBank/DDBJ whole genome shotgun (WGS) entry which is preliminary data.</text>
</comment>
<reference evidence="2 3" key="1">
    <citation type="submission" date="2019-02" db="EMBL/GenBank/DDBJ databases">
        <title>Deep-cultivation of Planctomycetes and their phenomic and genomic characterization uncovers novel biology.</title>
        <authorList>
            <person name="Wiegand S."/>
            <person name="Jogler M."/>
            <person name="Boedeker C."/>
            <person name="Pinto D."/>
            <person name="Vollmers J."/>
            <person name="Rivas-Marin E."/>
            <person name="Kohn T."/>
            <person name="Peeters S.H."/>
            <person name="Heuer A."/>
            <person name="Rast P."/>
            <person name="Oberbeckmann S."/>
            <person name="Bunk B."/>
            <person name="Jeske O."/>
            <person name="Meyerdierks A."/>
            <person name="Storesund J.E."/>
            <person name="Kallscheuer N."/>
            <person name="Luecker S."/>
            <person name="Lage O.M."/>
            <person name="Pohl T."/>
            <person name="Merkel B.J."/>
            <person name="Hornburger P."/>
            <person name="Mueller R.-W."/>
            <person name="Bruemmer F."/>
            <person name="Labrenz M."/>
            <person name="Spormann A.M."/>
            <person name="Op Den Camp H."/>
            <person name="Overmann J."/>
            <person name="Amann R."/>
            <person name="Jetten M.S.M."/>
            <person name="Mascher T."/>
            <person name="Medema M.H."/>
            <person name="Devos D.P."/>
            <person name="Kaster A.-K."/>
            <person name="Ovreas L."/>
            <person name="Rohde M."/>
            <person name="Galperin M.Y."/>
            <person name="Jogler C."/>
        </authorList>
    </citation>
    <scope>NUCLEOTIDE SEQUENCE [LARGE SCALE GENOMIC DNA]</scope>
    <source>
        <strain evidence="2 3">Pla52n</strain>
    </source>
</reference>
<dbReference type="RefSeq" id="WP_197454462.1">
    <property type="nucleotide sequence ID" value="NZ_CP151726.1"/>
</dbReference>
<keyword evidence="3" id="KW-1185">Reference proteome</keyword>
<dbReference type="EMBL" id="SJPN01000002">
    <property type="protein sequence ID" value="TWU06327.1"/>
    <property type="molecule type" value="Genomic_DNA"/>
</dbReference>
<gene>
    <name evidence="2" type="ORF">Pla52n_20480</name>
</gene>
<proteinExistence type="predicted"/>
<dbReference type="NCBIfam" id="TIGR03067">
    <property type="entry name" value="Planc_TIGR03067"/>
    <property type="match status" value="1"/>
</dbReference>
<dbReference type="InterPro" id="IPR017504">
    <property type="entry name" value="CHP03067_Planctomycetes"/>
</dbReference>
<feature type="signal peptide" evidence="1">
    <location>
        <begin position="1"/>
        <end position="23"/>
    </location>
</feature>